<accession>A0A4T0FW00</accession>
<name>A0A4T0FW00_9BASI</name>
<dbReference type="GO" id="GO:0005762">
    <property type="term" value="C:mitochondrial large ribosomal subunit"/>
    <property type="evidence" value="ECO:0007669"/>
    <property type="project" value="InterPro"/>
</dbReference>
<evidence type="ECO:0000313" key="3">
    <source>
        <dbReference type="Proteomes" id="UP000310189"/>
    </source>
</evidence>
<gene>
    <name evidence="2" type="ORF">E3P99_00440</name>
</gene>
<dbReference type="AlphaFoldDB" id="A0A4T0FW00"/>
<sequence>MISSTVRLGARRTQLTTKGGNKDYYKGTRTGYIDGYRTGPIGRHTGRSNNTFVIDDTKARLFIAPADLHSEEPALKPYVQRSAEIDKPWSTLVTEHLVKQHQPSADAEDEARRLLEPTTESLSQYKLNKGGLNKKDKSEINLLQRAFGKKRVSKLLLEQKVNGPSKHSRHTYASGMDKDKYRSILQSVQQVSD</sequence>
<organism evidence="2 3">
    <name type="scientific">Wallemia hederae</name>
    <dbReference type="NCBI Taxonomy" id="1540922"/>
    <lineage>
        <taxon>Eukaryota</taxon>
        <taxon>Fungi</taxon>
        <taxon>Dikarya</taxon>
        <taxon>Basidiomycota</taxon>
        <taxon>Wallemiomycotina</taxon>
        <taxon>Wallemiomycetes</taxon>
        <taxon>Wallemiales</taxon>
        <taxon>Wallemiaceae</taxon>
        <taxon>Wallemia</taxon>
    </lineage>
</organism>
<keyword evidence="3" id="KW-1185">Reference proteome</keyword>
<dbReference type="Proteomes" id="UP000310189">
    <property type="component" value="Unassembled WGS sequence"/>
</dbReference>
<protein>
    <submittedName>
        <fullName evidence="2">Uncharacterized protein</fullName>
    </submittedName>
</protein>
<dbReference type="InterPro" id="IPR019189">
    <property type="entry name" value="Ribosomal_mL41"/>
</dbReference>
<reference evidence="2 3" key="1">
    <citation type="submission" date="2019-03" db="EMBL/GenBank/DDBJ databases">
        <title>Sequencing 23 genomes of Wallemia ichthyophaga.</title>
        <authorList>
            <person name="Gostincar C."/>
        </authorList>
    </citation>
    <scope>NUCLEOTIDE SEQUENCE [LARGE SCALE GENOMIC DNA]</scope>
    <source>
        <strain evidence="2 3">EXF-5753</strain>
    </source>
</reference>
<dbReference type="Pfam" id="PF09809">
    <property type="entry name" value="MRP-L27"/>
    <property type="match status" value="1"/>
</dbReference>
<proteinExistence type="predicted"/>
<feature type="region of interest" description="Disordered" evidence="1">
    <location>
        <begin position="159"/>
        <end position="179"/>
    </location>
</feature>
<dbReference type="EMBL" id="SPNW01000004">
    <property type="protein sequence ID" value="TIA92878.1"/>
    <property type="molecule type" value="Genomic_DNA"/>
</dbReference>
<comment type="caution">
    <text evidence="2">The sequence shown here is derived from an EMBL/GenBank/DDBJ whole genome shotgun (WGS) entry which is preliminary data.</text>
</comment>
<dbReference type="GO" id="GO:0003735">
    <property type="term" value="F:structural constituent of ribosome"/>
    <property type="evidence" value="ECO:0007669"/>
    <property type="project" value="InterPro"/>
</dbReference>
<dbReference type="OrthoDB" id="408933at2759"/>
<evidence type="ECO:0000256" key="1">
    <source>
        <dbReference type="SAM" id="MobiDB-lite"/>
    </source>
</evidence>
<evidence type="ECO:0000313" key="2">
    <source>
        <dbReference type="EMBL" id="TIA92878.1"/>
    </source>
</evidence>